<dbReference type="Pfam" id="PF13385">
    <property type="entry name" value="Laminin_G_3"/>
    <property type="match status" value="1"/>
</dbReference>
<gene>
    <name evidence="1" type="ORF">C1I64_05345</name>
</gene>
<evidence type="ECO:0008006" key="3">
    <source>
        <dbReference type="Google" id="ProtNLM"/>
    </source>
</evidence>
<evidence type="ECO:0000313" key="2">
    <source>
        <dbReference type="Proteomes" id="UP000285317"/>
    </source>
</evidence>
<accession>A0A3Q9UQ68</accession>
<evidence type="ECO:0000313" key="1">
    <source>
        <dbReference type="EMBL" id="AZZ51525.1"/>
    </source>
</evidence>
<dbReference type="Proteomes" id="UP000285317">
    <property type="component" value="Chromosome"/>
</dbReference>
<dbReference type="SUPFAM" id="SSF49899">
    <property type="entry name" value="Concanavalin A-like lectins/glucanases"/>
    <property type="match status" value="1"/>
</dbReference>
<dbReference type="KEGG" id="rfs:C1I64_05345"/>
<name>A0A3Q9UQ68_9MICO</name>
<dbReference type="Gene3D" id="2.60.120.200">
    <property type="match status" value="1"/>
</dbReference>
<dbReference type="EMBL" id="CP028137">
    <property type="protein sequence ID" value="AZZ51525.1"/>
    <property type="molecule type" value="Genomic_DNA"/>
</dbReference>
<reference evidence="1 2" key="1">
    <citation type="submission" date="2018-03" db="EMBL/GenBank/DDBJ databases">
        <title>Bacteriophage NCPPB3778 and a type I-E CRISPR drive the evolution of the US Biological Select Agent, Rathayibacter toxicus.</title>
        <authorList>
            <person name="Davis E.W.II."/>
            <person name="Tabima J.F."/>
            <person name="Weisberg A.J."/>
            <person name="Dantas Lopes L."/>
            <person name="Wiseman M.S."/>
            <person name="Wiseman M.S."/>
            <person name="Pupko T."/>
            <person name="Belcher M.S."/>
            <person name="Sechler A.J."/>
            <person name="Tancos M.A."/>
            <person name="Schroeder B.K."/>
            <person name="Murray T.D."/>
            <person name="Luster D.G."/>
            <person name="Schneider W.L."/>
            <person name="Rogers E."/>
            <person name="Andreote F.D."/>
            <person name="Grunwald N.J."/>
            <person name="Putnam M.L."/>
            <person name="Chang J.H."/>
        </authorList>
    </citation>
    <scope>NUCLEOTIDE SEQUENCE [LARGE SCALE GENOMIC DNA]</scope>
    <source>
        <strain evidence="1 2">DSM 15932</strain>
    </source>
</reference>
<dbReference type="InterPro" id="IPR013320">
    <property type="entry name" value="ConA-like_dom_sf"/>
</dbReference>
<organism evidence="1 2">
    <name type="scientific">Rathayibacter festucae DSM 15932</name>
    <dbReference type="NCBI Taxonomy" id="1328866"/>
    <lineage>
        <taxon>Bacteria</taxon>
        <taxon>Bacillati</taxon>
        <taxon>Actinomycetota</taxon>
        <taxon>Actinomycetes</taxon>
        <taxon>Micrococcales</taxon>
        <taxon>Microbacteriaceae</taxon>
        <taxon>Rathayibacter</taxon>
    </lineage>
</organism>
<dbReference type="AlphaFoldDB" id="A0A3Q9UQ68"/>
<proteinExistence type="predicted"/>
<sequence>MTGTSFLRVPQESAGRLTIGATGNAVTVASWVYMTDDSTGYVAGAWNEHGERAGRSYGLFYDLGLYGGDERSAFHVSRTGGPTPGYPYSRDYSASGNKFTRYTWQLHVGTYDGTYAVSYLDGTSVAYPRFVDNKGATYAKNPYLFTEGLNPNAGDFTVGAVELTSGPGNYAKGTFAKIRVWDTALTADQVKALYDTERAALK</sequence>
<protein>
    <recommendedName>
        <fullName evidence="3">LamG-like jellyroll fold domain-containing protein</fullName>
    </recommendedName>
</protein>